<dbReference type="OrthoDB" id="3576300at2"/>
<dbReference type="STRING" id="2074.BG845_04429"/>
<evidence type="ECO:0000259" key="2">
    <source>
        <dbReference type="SMART" id="SM00507"/>
    </source>
</evidence>
<feature type="region of interest" description="Disordered" evidence="1">
    <location>
        <begin position="176"/>
        <end position="226"/>
    </location>
</feature>
<dbReference type="SMART" id="SM00507">
    <property type="entry name" value="HNHc"/>
    <property type="match status" value="1"/>
</dbReference>
<comment type="caution">
    <text evidence="3">The sequence shown here is derived from an EMBL/GenBank/DDBJ whole genome shotgun (WGS) entry which is preliminary data.</text>
</comment>
<dbReference type="Proteomes" id="UP000194360">
    <property type="component" value="Unassembled WGS sequence"/>
</dbReference>
<organism evidence="3 4">
    <name type="scientific">Pseudonocardia autotrophica</name>
    <name type="common">Amycolata autotrophica</name>
    <name type="synonym">Nocardia autotrophica</name>
    <dbReference type="NCBI Taxonomy" id="2074"/>
    <lineage>
        <taxon>Bacteria</taxon>
        <taxon>Bacillati</taxon>
        <taxon>Actinomycetota</taxon>
        <taxon>Actinomycetes</taxon>
        <taxon>Pseudonocardiales</taxon>
        <taxon>Pseudonocardiaceae</taxon>
        <taxon>Pseudonocardia</taxon>
    </lineage>
</organism>
<name>A0A1Y2MST7_PSEAH</name>
<keyword evidence="4" id="KW-1185">Reference proteome</keyword>
<proteinExistence type="predicted"/>
<evidence type="ECO:0000256" key="1">
    <source>
        <dbReference type="SAM" id="MobiDB-lite"/>
    </source>
</evidence>
<protein>
    <recommendedName>
        <fullName evidence="2">HNH nuclease domain-containing protein</fullName>
    </recommendedName>
</protein>
<evidence type="ECO:0000313" key="3">
    <source>
        <dbReference type="EMBL" id="OSY37807.1"/>
    </source>
</evidence>
<accession>A0A1Y2MST7</accession>
<feature type="domain" description="HNH nuclease" evidence="2">
    <location>
        <begin position="104"/>
        <end position="154"/>
    </location>
</feature>
<feature type="compositionally biased region" description="Low complexity" evidence="1">
    <location>
        <begin position="204"/>
        <end position="216"/>
    </location>
</feature>
<dbReference type="CDD" id="cd00085">
    <property type="entry name" value="HNHc"/>
    <property type="match status" value="1"/>
</dbReference>
<sequence>MGAADAAASAGLSPEALAEVVAQVLAARADPVAAIGRKPLIQVVVSLDTLLGDDRPAELVGHGPIRATTARALAAGGVWARLVVDPLSGEVRDRGRSTYAPPDDLADLVRARDGICRGPLCSRPIRDLDHLVPWADGGMTDAANLHGLCLHHHKLKDAPGWQVVAGEDGSLTWISPCGRRETTRPHDYRTHLTNPDTAPPPEAPEAATADRGAATADRGEDDAPPF</sequence>
<feature type="compositionally biased region" description="Basic and acidic residues" evidence="1">
    <location>
        <begin position="178"/>
        <end position="190"/>
    </location>
</feature>
<gene>
    <name evidence="3" type="ORF">BG845_04429</name>
</gene>
<dbReference type="AlphaFoldDB" id="A0A1Y2MST7"/>
<evidence type="ECO:0000313" key="4">
    <source>
        <dbReference type="Proteomes" id="UP000194360"/>
    </source>
</evidence>
<reference evidence="3 4" key="1">
    <citation type="submission" date="2016-09" db="EMBL/GenBank/DDBJ databases">
        <title>Pseudonocardia autotrophica DSM535, a candidate organism with high potential of specific P450 cytochromes.</title>
        <authorList>
            <person name="Grumaz C."/>
            <person name="Vainshtein Y."/>
            <person name="Kirstahler P."/>
            <person name="Sohn K."/>
        </authorList>
    </citation>
    <scope>NUCLEOTIDE SEQUENCE [LARGE SCALE GENOMIC DNA]</scope>
    <source>
        <strain evidence="3 4">DSM 535</strain>
    </source>
</reference>
<dbReference type="InterPro" id="IPR003615">
    <property type="entry name" value="HNH_nuc"/>
</dbReference>
<dbReference type="EMBL" id="MIGB01000027">
    <property type="protein sequence ID" value="OSY37807.1"/>
    <property type="molecule type" value="Genomic_DNA"/>
</dbReference>